<protein>
    <recommendedName>
        <fullName evidence="3">HTH cro/C1-type domain-containing protein</fullName>
    </recommendedName>
</protein>
<gene>
    <name evidence="1" type="ORF">E5S67_06037</name>
</gene>
<name>A0ABX2D8E9_9CYAN</name>
<proteinExistence type="predicted"/>
<reference evidence="1 2" key="1">
    <citation type="journal article" date="2020" name="Sci. Rep.">
        <title>A novel cyanobacterial geosmin producer, revising GeoA distribution and dispersion patterns in Bacteria.</title>
        <authorList>
            <person name="Churro C."/>
            <person name="Semedo-Aguiar A.P."/>
            <person name="Silva A.D."/>
            <person name="Pereira-Leal J.B."/>
            <person name="Leite R.B."/>
        </authorList>
    </citation>
    <scope>NUCLEOTIDE SEQUENCE [LARGE SCALE GENOMIC DNA]</scope>
    <source>
        <strain evidence="1 2">IPMA8</strain>
    </source>
</reference>
<evidence type="ECO:0000313" key="2">
    <source>
        <dbReference type="Proteomes" id="UP000702425"/>
    </source>
</evidence>
<comment type="caution">
    <text evidence="1">The sequence shown here is derived from an EMBL/GenBank/DDBJ whole genome shotgun (WGS) entry which is preliminary data.</text>
</comment>
<keyword evidence="2" id="KW-1185">Reference proteome</keyword>
<sequence length="122" mass="13804">MAIRGLKASPEGIKKAHEALITNSLNKKALALEVGIVRSTVSRFFKPEPVERLNFEEICRRLGLDWRDIIANPLTETETEEKEQSNPHFQDAQPEQIEEVLDNFCDEVVVEREGAIALSELC</sequence>
<evidence type="ECO:0000313" key="1">
    <source>
        <dbReference type="EMBL" id="NQE38252.1"/>
    </source>
</evidence>
<dbReference type="Proteomes" id="UP000702425">
    <property type="component" value="Unassembled WGS sequence"/>
</dbReference>
<accession>A0ABX2D8E9</accession>
<evidence type="ECO:0008006" key="3">
    <source>
        <dbReference type="Google" id="ProtNLM"/>
    </source>
</evidence>
<dbReference type="EMBL" id="SRRZ01000195">
    <property type="protein sequence ID" value="NQE38252.1"/>
    <property type="molecule type" value="Genomic_DNA"/>
</dbReference>
<dbReference type="RefSeq" id="WP_172192856.1">
    <property type="nucleotide sequence ID" value="NZ_CAWPPK010000107.1"/>
</dbReference>
<organism evidence="1 2">
    <name type="scientific">Microcoleus asticus IPMA8</name>
    <dbReference type="NCBI Taxonomy" id="2563858"/>
    <lineage>
        <taxon>Bacteria</taxon>
        <taxon>Bacillati</taxon>
        <taxon>Cyanobacteriota</taxon>
        <taxon>Cyanophyceae</taxon>
        <taxon>Oscillatoriophycideae</taxon>
        <taxon>Oscillatoriales</taxon>
        <taxon>Microcoleaceae</taxon>
        <taxon>Microcoleus</taxon>
        <taxon>Microcoleus asticus</taxon>
    </lineage>
</organism>